<sequence length="76" mass="8615">MRKVLERMGGKSSLVQDTRARLREQGVVVSISLIYKTINGEVQRNDVAEAFLQVAEETAASRRQLEERARQLIAED</sequence>
<name>A0A7Y7PLZ9_9BACT</name>
<proteinExistence type="predicted"/>
<organism evidence="1 2">
    <name type="scientific">Hymenobacter lapidiphilus</name>
    <dbReference type="NCBI Taxonomy" id="2608003"/>
    <lineage>
        <taxon>Bacteria</taxon>
        <taxon>Pseudomonadati</taxon>
        <taxon>Bacteroidota</taxon>
        <taxon>Cytophagia</taxon>
        <taxon>Cytophagales</taxon>
        <taxon>Hymenobacteraceae</taxon>
        <taxon>Hymenobacter</taxon>
    </lineage>
</organism>
<evidence type="ECO:0000313" key="2">
    <source>
        <dbReference type="Proteomes" id="UP000565521"/>
    </source>
</evidence>
<dbReference type="RefSeq" id="WP_176906950.1">
    <property type="nucleotide sequence ID" value="NZ_JABKAU010000004.1"/>
</dbReference>
<comment type="caution">
    <text evidence="1">The sequence shown here is derived from an EMBL/GenBank/DDBJ whole genome shotgun (WGS) entry which is preliminary data.</text>
</comment>
<accession>A0A7Y7PLZ9</accession>
<gene>
    <name evidence="1" type="ORF">HW554_03435</name>
</gene>
<evidence type="ECO:0000313" key="1">
    <source>
        <dbReference type="EMBL" id="NVO30248.1"/>
    </source>
</evidence>
<protein>
    <submittedName>
        <fullName evidence="1">Uncharacterized protein</fullName>
    </submittedName>
</protein>
<dbReference type="Proteomes" id="UP000565521">
    <property type="component" value="Unassembled WGS sequence"/>
</dbReference>
<dbReference type="AlphaFoldDB" id="A0A7Y7PLZ9"/>
<reference evidence="1 2" key="1">
    <citation type="submission" date="2020-05" db="EMBL/GenBank/DDBJ databases">
        <title>Hymenobacter terrestris sp. nov. and Hymenobacter lapidiphilus sp. nov., isolated from regoliths in Antarctica.</title>
        <authorList>
            <person name="Sedlacek I."/>
            <person name="Pantucek R."/>
            <person name="Zeman M."/>
            <person name="Holochova P."/>
            <person name="Kralova S."/>
            <person name="Stankova E."/>
            <person name="Sedo O."/>
            <person name="Micenkova L."/>
            <person name="Svec P."/>
            <person name="Gupta V."/>
            <person name="Sood U."/>
            <person name="Korpole U.S."/>
            <person name="Lal R."/>
        </authorList>
    </citation>
    <scope>NUCLEOTIDE SEQUENCE [LARGE SCALE GENOMIC DNA]</scope>
    <source>
        <strain evidence="1 2">P5342</strain>
    </source>
</reference>
<dbReference type="EMBL" id="JABKAU010000004">
    <property type="protein sequence ID" value="NVO30248.1"/>
    <property type="molecule type" value="Genomic_DNA"/>
</dbReference>
<keyword evidence="2" id="KW-1185">Reference proteome</keyword>